<organism evidence="2 3">
    <name type="scientific">Treponema brennaborense (strain DSM 12168 / CIP 105900 / DD5/3)</name>
    <dbReference type="NCBI Taxonomy" id="906968"/>
    <lineage>
        <taxon>Bacteria</taxon>
        <taxon>Pseudomonadati</taxon>
        <taxon>Spirochaetota</taxon>
        <taxon>Spirochaetia</taxon>
        <taxon>Spirochaetales</taxon>
        <taxon>Treponemataceae</taxon>
        <taxon>Treponema</taxon>
    </lineage>
</organism>
<dbReference type="GO" id="GO:0008832">
    <property type="term" value="F:dGTPase activity"/>
    <property type="evidence" value="ECO:0007669"/>
    <property type="project" value="TreeGrafter"/>
</dbReference>
<evidence type="ECO:0000259" key="1">
    <source>
        <dbReference type="SMART" id="SM00471"/>
    </source>
</evidence>
<evidence type="ECO:0000313" key="3">
    <source>
        <dbReference type="Proteomes" id="UP000006546"/>
    </source>
</evidence>
<dbReference type="CDD" id="cd00077">
    <property type="entry name" value="HDc"/>
    <property type="match status" value="1"/>
</dbReference>
<dbReference type="RefSeq" id="WP_013758294.1">
    <property type="nucleotide sequence ID" value="NC_015500.1"/>
</dbReference>
<dbReference type="Pfam" id="PF01966">
    <property type="entry name" value="HD"/>
    <property type="match status" value="1"/>
</dbReference>
<dbReference type="STRING" id="906968.Trebr_1159"/>
<dbReference type="InterPro" id="IPR050135">
    <property type="entry name" value="dGTPase-like"/>
</dbReference>
<dbReference type="EMBL" id="CP002696">
    <property type="protein sequence ID" value="AEE16587.1"/>
    <property type="molecule type" value="Genomic_DNA"/>
</dbReference>
<keyword evidence="3" id="KW-1185">Reference proteome</keyword>
<dbReference type="AlphaFoldDB" id="F4LKZ0"/>
<protein>
    <submittedName>
        <fullName evidence="2">Metal dependent phosphohydrolase</fullName>
    </submittedName>
</protein>
<dbReference type="KEGG" id="tbe:Trebr_1159"/>
<evidence type="ECO:0000313" key="2">
    <source>
        <dbReference type="EMBL" id="AEE16587.1"/>
    </source>
</evidence>
<gene>
    <name evidence="2" type="ordered locus">Trebr_1159</name>
</gene>
<feature type="domain" description="HD/PDEase" evidence="1">
    <location>
        <begin position="49"/>
        <end position="184"/>
    </location>
</feature>
<name>F4LKZ0_TREBD</name>
<dbReference type="PANTHER" id="PTHR11373">
    <property type="entry name" value="DEOXYNUCLEOSIDE TRIPHOSPHATE TRIPHOSPHOHYDROLASE"/>
    <property type="match status" value="1"/>
</dbReference>
<accession>F4LKZ0</accession>
<dbReference type="InterPro" id="IPR006674">
    <property type="entry name" value="HD_domain"/>
</dbReference>
<dbReference type="OrthoDB" id="9803619at2"/>
<dbReference type="Proteomes" id="UP000006546">
    <property type="component" value="Chromosome"/>
</dbReference>
<proteinExistence type="predicted"/>
<sequence>MGTYTAIRDPLWKHVYLPEPLAAALKTPEFIRLSRIRQLGPAELVYPGAVHTRFGHSIGVYGIAKKLLDALASRGADGWITETGRASWYAAALFHDIGHFPYTHSFKELPLLSHETLSAQTVRTDRIAFCIARSGGDPEQTAAIIDTGVRTTDPETLFYRKLLSGVLDPDKLDYLNRDAYYCGVPYGIQDTEFTLDKLHPDRERGIVIDSDAILSVENLLFSKYLMYRSVYWHRTIRIATAMMKKAVFAALSRSLIQPEQLYGQDDTGIHSLLDFPPECFPEGVCADGVRTRQLFTVIGEIPFDENNPLHKKLEDLRCRTETEQNLAEKLKIAGPQLLIDIPERISFESDLWIGDESVPFSKSSTVFSELTIDSFTRSLRKIRIAVQNTAAAGISAQKIAAFFNMDYTDTNGGL</sequence>
<dbReference type="InterPro" id="IPR003607">
    <property type="entry name" value="HD/PDEase_dom"/>
</dbReference>
<dbReference type="SUPFAM" id="SSF109604">
    <property type="entry name" value="HD-domain/PDEase-like"/>
    <property type="match status" value="1"/>
</dbReference>
<dbReference type="Gene3D" id="1.10.3210.10">
    <property type="entry name" value="Hypothetical protein af1432"/>
    <property type="match status" value="1"/>
</dbReference>
<dbReference type="eggNOG" id="COG1078">
    <property type="taxonomic scope" value="Bacteria"/>
</dbReference>
<dbReference type="PANTHER" id="PTHR11373:SF4">
    <property type="entry name" value="DEOXYNUCLEOSIDE TRIPHOSPHATE TRIPHOSPHOHYDROLASE SAMHD1"/>
    <property type="match status" value="1"/>
</dbReference>
<reference evidence="3" key="1">
    <citation type="submission" date="2011-04" db="EMBL/GenBank/DDBJ databases">
        <title>The complete genome of Treponema brennaborense DSM 12168.</title>
        <authorList>
            <person name="Lucas S."/>
            <person name="Han J."/>
            <person name="Lapidus A."/>
            <person name="Bruce D."/>
            <person name="Goodwin L."/>
            <person name="Pitluck S."/>
            <person name="Peters L."/>
            <person name="Kyrpides N."/>
            <person name="Mavromatis K."/>
            <person name="Ivanova N."/>
            <person name="Mikhailova N."/>
            <person name="Pagani I."/>
            <person name="Teshima H."/>
            <person name="Detter J.C."/>
            <person name="Tapia R."/>
            <person name="Han C."/>
            <person name="Land M."/>
            <person name="Hauser L."/>
            <person name="Markowitz V."/>
            <person name="Cheng J.-F."/>
            <person name="Hugenholtz P."/>
            <person name="Woyke T."/>
            <person name="Wu D."/>
            <person name="Gronow S."/>
            <person name="Wellnitz S."/>
            <person name="Brambilla E."/>
            <person name="Klenk H.-P."/>
            <person name="Eisen J.A."/>
        </authorList>
    </citation>
    <scope>NUCLEOTIDE SEQUENCE [LARGE SCALE GENOMIC DNA]</scope>
    <source>
        <strain evidence="3">DSM 12168 / CIP 105900 / DD5/3</strain>
    </source>
</reference>
<dbReference type="SMART" id="SM00471">
    <property type="entry name" value="HDc"/>
    <property type="match status" value="1"/>
</dbReference>
<dbReference type="GO" id="GO:0006203">
    <property type="term" value="P:dGTP catabolic process"/>
    <property type="evidence" value="ECO:0007669"/>
    <property type="project" value="TreeGrafter"/>
</dbReference>
<dbReference type="Pfam" id="PF19276">
    <property type="entry name" value="HD_assoc_2"/>
    <property type="match status" value="1"/>
</dbReference>
<dbReference type="InterPro" id="IPR045509">
    <property type="entry name" value="HD_assoc_2"/>
</dbReference>
<dbReference type="HOGENOM" id="CLU_026821_3_1_12"/>